<organism evidence="3 4">
    <name type="scientific">Adineta ricciae</name>
    <name type="common">Rotifer</name>
    <dbReference type="NCBI Taxonomy" id="249248"/>
    <lineage>
        <taxon>Eukaryota</taxon>
        <taxon>Metazoa</taxon>
        <taxon>Spiralia</taxon>
        <taxon>Gnathifera</taxon>
        <taxon>Rotifera</taxon>
        <taxon>Eurotatoria</taxon>
        <taxon>Bdelloidea</taxon>
        <taxon>Adinetida</taxon>
        <taxon>Adinetidae</taxon>
        <taxon>Adineta</taxon>
    </lineage>
</organism>
<evidence type="ECO:0000259" key="2">
    <source>
        <dbReference type="PROSITE" id="PS00028"/>
    </source>
</evidence>
<feature type="domain" description="C2H2-type" evidence="2">
    <location>
        <begin position="100"/>
        <end position="122"/>
    </location>
</feature>
<comment type="caution">
    <text evidence="3">The sequence shown here is derived from an EMBL/GenBank/DDBJ whole genome shotgun (WGS) entry which is preliminary data.</text>
</comment>
<proteinExistence type="predicted"/>
<dbReference type="PROSITE" id="PS00028">
    <property type="entry name" value="ZINC_FINGER_C2H2_1"/>
    <property type="match status" value="2"/>
</dbReference>
<evidence type="ECO:0000313" key="4">
    <source>
        <dbReference type="Proteomes" id="UP000663852"/>
    </source>
</evidence>
<feature type="region of interest" description="Disordered" evidence="1">
    <location>
        <begin position="61"/>
        <end position="80"/>
    </location>
</feature>
<dbReference type="InterPro" id="IPR013087">
    <property type="entry name" value="Znf_C2H2_type"/>
</dbReference>
<dbReference type="OrthoDB" id="9971797at2759"/>
<dbReference type="EMBL" id="CAJNOJ010000146">
    <property type="protein sequence ID" value="CAF1196582.1"/>
    <property type="molecule type" value="Genomic_DNA"/>
</dbReference>
<dbReference type="Pfam" id="PF12874">
    <property type="entry name" value="zf-met"/>
    <property type="match status" value="1"/>
</dbReference>
<dbReference type="InterPro" id="IPR036236">
    <property type="entry name" value="Znf_C2H2_sf"/>
</dbReference>
<sequence length="198" mass="22915">MKNTNKFAFQHAYAEKIILGIFPVYSLFIRRLKSTNLEPRALPIKYGHYLNMTEQVITDTPVQPTGSDNTENLGSLTQETKSKEVTANPNFITWKFPPYCELCNVTFPSEANSKIHFENNGHKNKLHTWEKYQEPKASSDEKNSKTVLCDVCWKEMNTQAILDVHLKSPAHLKLAQTRLVIQKLKEDYRQIKESQENE</sequence>
<name>A0A814W2M8_ADIRI</name>
<evidence type="ECO:0000313" key="3">
    <source>
        <dbReference type="EMBL" id="CAF1196582.1"/>
    </source>
</evidence>
<reference evidence="3" key="1">
    <citation type="submission" date="2021-02" db="EMBL/GenBank/DDBJ databases">
        <authorList>
            <person name="Nowell W R."/>
        </authorList>
    </citation>
    <scope>NUCLEOTIDE SEQUENCE</scope>
</reference>
<dbReference type="AlphaFoldDB" id="A0A814W2M8"/>
<dbReference type="SUPFAM" id="SSF57667">
    <property type="entry name" value="beta-beta-alpha zinc fingers"/>
    <property type="match status" value="2"/>
</dbReference>
<feature type="domain" description="C2H2-type" evidence="2">
    <location>
        <begin position="149"/>
        <end position="171"/>
    </location>
</feature>
<accession>A0A814W2M8</accession>
<evidence type="ECO:0000256" key="1">
    <source>
        <dbReference type="SAM" id="MobiDB-lite"/>
    </source>
</evidence>
<protein>
    <recommendedName>
        <fullName evidence="2">C2H2-type domain-containing protein</fullName>
    </recommendedName>
</protein>
<dbReference type="Proteomes" id="UP000663852">
    <property type="component" value="Unassembled WGS sequence"/>
</dbReference>
<dbReference type="Gene3D" id="3.30.160.60">
    <property type="entry name" value="Classic Zinc Finger"/>
    <property type="match status" value="1"/>
</dbReference>
<gene>
    <name evidence="3" type="ORF">EDS130_LOCUS25118</name>
</gene>